<dbReference type="GO" id="GO:0016279">
    <property type="term" value="F:protein-lysine N-methyltransferase activity"/>
    <property type="evidence" value="ECO:0007669"/>
    <property type="project" value="TreeGrafter"/>
</dbReference>
<dbReference type="InterPro" id="IPR050600">
    <property type="entry name" value="SETD3_SETD6_MTase"/>
</dbReference>
<feature type="compositionally biased region" description="Basic residues" evidence="1">
    <location>
        <begin position="328"/>
        <end position="342"/>
    </location>
</feature>
<dbReference type="Proteomes" id="UP000051952">
    <property type="component" value="Unassembled WGS sequence"/>
</dbReference>
<feature type="region of interest" description="Disordered" evidence="1">
    <location>
        <begin position="321"/>
        <end position="349"/>
    </location>
</feature>
<proteinExistence type="predicted"/>
<gene>
    <name evidence="2" type="ORF">BSAL_92020</name>
</gene>
<evidence type="ECO:0000313" key="3">
    <source>
        <dbReference type="Proteomes" id="UP000051952"/>
    </source>
</evidence>
<sequence>MSKSEIRTQISTSIISNDDRSPYPTDDAEWTVNKHVSIFAPTGNISLLDMRHVHAGWSLRIKQPVKEMSSQPSSSTTLIDIPWDHVLDKKKCEAFMLALHRLLLMDGSIDDDVDVLPEAAGSHINQQRASRRLLREFFLSTLCDAKPELLFASALLAEKQIRENPSPVFDGIVEEDLPCPPTAPRSPLPSDAASVLRDAAATIRRFSRHFQWIHGVVDECGDLGIPLLWGDSLLNEQQPSSASYLSLFCDAAMEQRVTQDVSTLKTLKVSFDNVWAHQGLLPRTLLPDDRTNLFGTMSEVLRYVAWIRSRWVCFLTPDEDDDDVSNGSKKKDKGKATKKKQNVRVTKQPTRNRSSFAVCPLIEKLNHHSESLICPTVNVGVNVAVIVDQTIRGDAAAANQLRCAGDEIFITYGGHTNAYLLEHYGFLMAPAYTNPSEALHLQLPTIAAAAVVCPPVSSSASVISAEPLRESAMPLLLLDRWCIASDSMASQWTFAPKRPATTGGGIPPSASSVPVAVMFSVAVTRCLELLEGWGLVAPPTTTLSSKKTSDEGLDEDGGCFHLGCLGEGDSDDSDLDDAGGSWFYDADRMRRFIAKKDLEISAKLSTFDHLNPIDDGPSSSANGIPKIVVQAFLEMGNAFSLTHPLTSLVLSELEKLVQNDVVIPAVLLLQRVSEWQSAGVTKEMLKRIEGSQCSVFWASTYAEERRKIGEEMLNTIENHRAEIQRVKTL</sequence>
<name>A0A0S4J7S5_BODSA</name>
<evidence type="ECO:0000256" key="1">
    <source>
        <dbReference type="SAM" id="MobiDB-lite"/>
    </source>
</evidence>
<dbReference type="PANTHER" id="PTHR13271">
    <property type="entry name" value="UNCHARACTERIZED PUTATIVE METHYLTRANSFERASE"/>
    <property type="match status" value="1"/>
</dbReference>
<evidence type="ECO:0008006" key="4">
    <source>
        <dbReference type="Google" id="ProtNLM"/>
    </source>
</evidence>
<organism evidence="2 3">
    <name type="scientific">Bodo saltans</name>
    <name type="common">Flagellated protozoan</name>
    <dbReference type="NCBI Taxonomy" id="75058"/>
    <lineage>
        <taxon>Eukaryota</taxon>
        <taxon>Discoba</taxon>
        <taxon>Euglenozoa</taxon>
        <taxon>Kinetoplastea</taxon>
        <taxon>Metakinetoplastina</taxon>
        <taxon>Eubodonida</taxon>
        <taxon>Bodonidae</taxon>
        <taxon>Bodo</taxon>
    </lineage>
</organism>
<dbReference type="VEuPathDB" id="TriTrypDB:BSAL_92020"/>
<dbReference type="SUPFAM" id="SSF82199">
    <property type="entry name" value="SET domain"/>
    <property type="match status" value="1"/>
</dbReference>
<accession>A0A0S4J7S5</accession>
<dbReference type="OrthoDB" id="341421at2759"/>
<keyword evidence="3" id="KW-1185">Reference proteome</keyword>
<dbReference type="EMBL" id="CYKH01001261">
    <property type="protein sequence ID" value="CUG86216.1"/>
    <property type="molecule type" value="Genomic_DNA"/>
</dbReference>
<evidence type="ECO:0000313" key="2">
    <source>
        <dbReference type="EMBL" id="CUG86216.1"/>
    </source>
</evidence>
<protein>
    <recommendedName>
        <fullName evidence="4">SET domain-containing protein</fullName>
    </recommendedName>
</protein>
<reference evidence="3" key="1">
    <citation type="submission" date="2015-09" db="EMBL/GenBank/DDBJ databases">
        <authorList>
            <consortium name="Pathogen Informatics"/>
        </authorList>
    </citation>
    <scope>NUCLEOTIDE SEQUENCE [LARGE SCALE GENOMIC DNA]</scope>
    <source>
        <strain evidence="3">Lake Konstanz</strain>
    </source>
</reference>
<dbReference type="AlphaFoldDB" id="A0A0S4J7S5"/>
<dbReference type="Gene3D" id="3.90.1410.10">
    <property type="entry name" value="set domain protein methyltransferase, domain 1"/>
    <property type="match status" value="1"/>
</dbReference>
<dbReference type="InterPro" id="IPR046341">
    <property type="entry name" value="SET_dom_sf"/>
</dbReference>